<evidence type="ECO:0000313" key="3">
    <source>
        <dbReference type="EMBL" id="KAJ1930572.1"/>
    </source>
</evidence>
<dbReference type="GO" id="GO:0006457">
    <property type="term" value="P:protein folding"/>
    <property type="evidence" value="ECO:0007669"/>
    <property type="project" value="TreeGrafter"/>
</dbReference>
<protein>
    <submittedName>
        <fullName evidence="3">Thioredoxin domain-containing protein 5</fullName>
    </submittedName>
</protein>
<dbReference type="CDD" id="cd02961">
    <property type="entry name" value="PDI_a_family"/>
    <property type="match status" value="2"/>
</dbReference>
<reference evidence="3" key="1">
    <citation type="submission" date="2022-07" db="EMBL/GenBank/DDBJ databases">
        <title>Phylogenomic reconstructions and comparative analyses of Kickxellomycotina fungi.</title>
        <authorList>
            <person name="Reynolds N.K."/>
            <person name="Stajich J.E."/>
            <person name="Barry K."/>
            <person name="Grigoriev I.V."/>
            <person name="Crous P."/>
            <person name="Smith M.E."/>
        </authorList>
    </citation>
    <scope>NUCLEOTIDE SEQUENCE</scope>
    <source>
        <strain evidence="3">RSA 861</strain>
    </source>
</reference>
<dbReference type="InterPro" id="IPR036249">
    <property type="entry name" value="Thioredoxin-like_sf"/>
</dbReference>
<gene>
    <name evidence="3" type="primary">TXNDC5</name>
    <name evidence="3" type="ORF">IWQ60_000182</name>
</gene>
<dbReference type="PANTHER" id="PTHR45672">
    <property type="entry name" value="PROTEIN DISULFIDE-ISOMERASE C17H9.14C-RELATED"/>
    <property type="match status" value="1"/>
</dbReference>
<dbReference type="EMBL" id="JANBPT010000004">
    <property type="protein sequence ID" value="KAJ1930572.1"/>
    <property type="molecule type" value="Genomic_DNA"/>
</dbReference>
<dbReference type="InterPro" id="IPR013766">
    <property type="entry name" value="Thioredoxin_domain"/>
</dbReference>
<proteinExistence type="predicted"/>
<keyword evidence="1" id="KW-0732">Signal</keyword>
<feature type="signal peptide" evidence="1">
    <location>
        <begin position="1"/>
        <end position="22"/>
    </location>
</feature>
<accession>A0A9W8AJ05</accession>
<dbReference type="SUPFAM" id="SSF52833">
    <property type="entry name" value="Thioredoxin-like"/>
    <property type="match status" value="2"/>
</dbReference>
<dbReference type="GO" id="GO:0005783">
    <property type="term" value="C:endoplasmic reticulum"/>
    <property type="evidence" value="ECO:0007669"/>
    <property type="project" value="TreeGrafter"/>
</dbReference>
<dbReference type="InterPro" id="IPR051063">
    <property type="entry name" value="PDI"/>
</dbReference>
<sequence>MRFTRGALFGLALLAALSGARAGPTSAPARTVTLFYSHECPRCKQLLPVYAAFIKENQNAKVKWDGFDCKNKKVAGAAESTTKQECQNQSITTYPTLIVKDNDTVTESHSLSRQHSVAYWYDPAIVTMRLSAFTSLLLAAVAATLPLATARPQDSSDPEAPFRSAYSQVLDPATFDDSVLASTASSVVVLHYAQWCSISKRFAPIWVQATGDLQPDGPKFYQIDCQPDRNGEFSKYCSDHSVDGFPTVRKYRQGQTPVEYLGQSAYDEFASWVME</sequence>
<dbReference type="Proteomes" id="UP001150569">
    <property type="component" value="Unassembled WGS sequence"/>
</dbReference>
<evidence type="ECO:0000259" key="2">
    <source>
        <dbReference type="PROSITE" id="PS51352"/>
    </source>
</evidence>
<organism evidence="3 4">
    <name type="scientific">Tieghemiomyces parasiticus</name>
    <dbReference type="NCBI Taxonomy" id="78921"/>
    <lineage>
        <taxon>Eukaryota</taxon>
        <taxon>Fungi</taxon>
        <taxon>Fungi incertae sedis</taxon>
        <taxon>Zoopagomycota</taxon>
        <taxon>Kickxellomycotina</taxon>
        <taxon>Dimargaritomycetes</taxon>
        <taxon>Dimargaritales</taxon>
        <taxon>Dimargaritaceae</taxon>
        <taxon>Tieghemiomyces</taxon>
    </lineage>
</organism>
<dbReference type="PROSITE" id="PS51352">
    <property type="entry name" value="THIOREDOXIN_2"/>
    <property type="match status" value="1"/>
</dbReference>
<evidence type="ECO:0000256" key="1">
    <source>
        <dbReference type="SAM" id="SignalP"/>
    </source>
</evidence>
<keyword evidence="4" id="KW-1185">Reference proteome</keyword>
<feature type="domain" description="Thioredoxin" evidence="2">
    <location>
        <begin position="139"/>
        <end position="275"/>
    </location>
</feature>
<dbReference type="GO" id="GO:0003756">
    <property type="term" value="F:protein disulfide isomerase activity"/>
    <property type="evidence" value="ECO:0007669"/>
    <property type="project" value="TreeGrafter"/>
</dbReference>
<comment type="caution">
    <text evidence="3">The sequence shown here is derived from an EMBL/GenBank/DDBJ whole genome shotgun (WGS) entry which is preliminary data.</text>
</comment>
<feature type="chain" id="PRO_5040966711" evidence="1">
    <location>
        <begin position="23"/>
        <end position="275"/>
    </location>
</feature>
<evidence type="ECO:0000313" key="4">
    <source>
        <dbReference type="Proteomes" id="UP001150569"/>
    </source>
</evidence>
<dbReference type="Pfam" id="PF00085">
    <property type="entry name" value="Thioredoxin"/>
    <property type="match status" value="2"/>
</dbReference>
<dbReference type="AlphaFoldDB" id="A0A9W8AJ05"/>
<dbReference type="Gene3D" id="3.40.30.10">
    <property type="entry name" value="Glutaredoxin"/>
    <property type="match status" value="2"/>
</dbReference>
<name>A0A9W8AJ05_9FUNG</name>